<keyword evidence="1" id="KW-0812">Transmembrane</keyword>
<evidence type="ECO:0000256" key="1">
    <source>
        <dbReference type="SAM" id="Phobius"/>
    </source>
</evidence>
<accession>A2FZK4</accession>
<sequence>MDNENYIGVIREPCSNFTPYENFNRREFDNLYDCPVDEMIEETPTETPLSQTDLETKKKMSGLLIALIVIAAVETILVCLISFYMYFAGKNKDSSDEEEDGIELKEETVLNSFDGDETNFNIMIDNPIFNKGFQNESDPFGSDFDDKDDSKGDHFFGTLNFQEN</sequence>
<reference evidence="2" key="2">
    <citation type="journal article" date="2007" name="Science">
        <title>Draft genome sequence of the sexually transmitted pathogen Trichomonas vaginalis.</title>
        <authorList>
            <person name="Carlton J.M."/>
            <person name="Hirt R.P."/>
            <person name="Silva J.C."/>
            <person name="Delcher A.L."/>
            <person name="Schatz M."/>
            <person name="Zhao Q."/>
            <person name="Wortman J.R."/>
            <person name="Bidwell S.L."/>
            <person name="Alsmark U.C.M."/>
            <person name="Besteiro S."/>
            <person name="Sicheritz-Ponten T."/>
            <person name="Noel C.J."/>
            <person name="Dacks J.B."/>
            <person name="Foster P.G."/>
            <person name="Simillion C."/>
            <person name="Van de Peer Y."/>
            <person name="Miranda-Saavedra D."/>
            <person name="Barton G.J."/>
            <person name="Westrop G.D."/>
            <person name="Mueller S."/>
            <person name="Dessi D."/>
            <person name="Fiori P.L."/>
            <person name="Ren Q."/>
            <person name="Paulsen I."/>
            <person name="Zhang H."/>
            <person name="Bastida-Corcuera F.D."/>
            <person name="Simoes-Barbosa A."/>
            <person name="Brown M.T."/>
            <person name="Hayes R.D."/>
            <person name="Mukherjee M."/>
            <person name="Okumura C.Y."/>
            <person name="Schneider R."/>
            <person name="Smith A.J."/>
            <person name="Vanacova S."/>
            <person name="Villalvazo M."/>
            <person name="Haas B.J."/>
            <person name="Pertea M."/>
            <person name="Feldblyum T.V."/>
            <person name="Utterback T.R."/>
            <person name="Shu C.L."/>
            <person name="Osoegawa K."/>
            <person name="de Jong P.J."/>
            <person name="Hrdy I."/>
            <person name="Horvathova L."/>
            <person name="Zubacova Z."/>
            <person name="Dolezal P."/>
            <person name="Malik S.B."/>
            <person name="Logsdon J.M. Jr."/>
            <person name="Henze K."/>
            <person name="Gupta A."/>
            <person name="Wang C.C."/>
            <person name="Dunne R.L."/>
            <person name="Upcroft J.A."/>
            <person name="Upcroft P."/>
            <person name="White O."/>
            <person name="Salzberg S.L."/>
            <person name="Tang P."/>
            <person name="Chiu C.-H."/>
            <person name="Lee Y.-S."/>
            <person name="Embley T.M."/>
            <person name="Coombs G.H."/>
            <person name="Mottram J.C."/>
            <person name="Tachezy J."/>
            <person name="Fraser-Liggett C.M."/>
            <person name="Johnson P.J."/>
        </authorList>
    </citation>
    <scope>NUCLEOTIDE SEQUENCE [LARGE SCALE GENOMIC DNA]</scope>
    <source>
        <strain evidence="2">G3</strain>
    </source>
</reference>
<evidence type="ECO:0000313" key="3">
    <source>
        <dbReference type="Proteomes" id="UP000001542"/>
    </source>
</evidence>
<reference evidence="2" key="1">
    <citation type="submission" date="2006-10" db="EMBL/GenBank/DDBJ databases">
        <authorList>
            <person name="Amadeo P."/>
            <person name="Zhao Q."/>
            <person name="Wortman J."/>
            <person name="Fraser-Liggett C."/>
            <person name="Carlton J."/>
        </authorList>
    </citation>
    <scope>NUCLEOTIDE SEQUENCE</scope>
    <source>
        <strain evidence="2">G3</strain>
    </source>
</reference>
<keyword evidence="1" id="KW-0472">Membrane</keyword>
<proteinExistence type="predicted"/>
<feature type="transmembrane region" description="Helical" evidence="1">
    <location>
        <begin position="63"/>
        <end position="87"/>
    </location>
</feature>
<dbReference type="VEuPathDB" id="TrichDB:TVAGG3_0792000"/>
<keyword evidence="3" id="KW-1185">Reference proteome</keyword>
<evidence type="ECO:0000313" key="2">
    <source>
        <dbReference type="EMBL" id="EAX89662.1"/>
    </source>
</evidence>
<organism evidence="2 3">
    <name type="scientific">Trichomonas vaginalis (strain ATCC PRA-98 / G3)</name>
    <dbReference type="NCBI Taxonomy" id="412133"/>
    <lineage>
        <taxon>Eukaryota</taxon>
        <taxon>Metamonada</taxon>
        <taxon>Parabasalia</taxon>
        <taxon>Trichomonadida</taxon>
        <taxon>Trichomonadidae</taxon>
        <taxon>Trichomonas</taxon>
    </lineage>
</organism>
<dbReference type="Proteomes" id="UP000001542">
    <property type="component" value="Unassembled WGS sequence"/>
</dbReference>
<keyword evidence="1" id="KW-1133">Transmembrane helix</keyword>
<dbReference type="VEuPathDB" id="TrichDB:TVAG_171420"/>
<dbReference type="RefSeq" id="XP_001302592.1">
    <property type="nucleotide sequence ID" value="XM_001302591.1"/>
</dbReference>
<gene>
    <name evidence="2" type="ORF">TVAG_171420</name>
</gene>
<protein>
    <submittedName>
        <fullName evidence="2">Uncharacterized protein</fullName>
    </submittedName>
</protein>
<dbReference type="InParanoid" id="A2FZK4"/>
<dbReference type="AlphaFoldDB" id="A2FZK4"/>
<dbReference type="KEGG" id="tva:4747334"/>
<dbReference type="EMBL" id="DS114179">
    <property type="protein sequence ID" value="EAX89662.1"/>
    <property type="molecule type" value="Genomic_DNA"/>
</dbReference>
<name>A2FZK4_TRIV3</name>